<accession>A0ACC3CX21</accession>
<organism evidence="1 2">
    <name type="scientific">Coniosporium uncinatum</name>
    <dbReference type="NCBI Taxonomy" id="93489"/>
    <lineage>
        <taxon>Eukaryota</taxon>
        <taxon>Fungi</taxon>
        <taxon>Dikarya</taxon>
        <taxon>Ascomycota</taxon>
        <taxon>Pezizomycotina</taxon>
        <taxon>Dothideomycetes</taxon>
        <taxon>Dothideomycetes incertae sedis</taxon>
        <taxon>Coniosporium</taxon>
    </lineage>
</organism>
<protein>
    <submittedName>
        <fullName evidence="1">Uncharacterized protein</fullName>
    </submittedName>
</protein>
<sequence length="322" mass="35359">MSPAILLRSGIGAKSDLEALGIDCVVNLPAVGKNLEDHLIVFTFYEVNQPGLTNDHLVYHGDSAKSTYELYKDTKTGFLSTFPFGAIAYARLDDRLAEDAVWQDAVKKAAEEGNVEGEGRDPMGLAPNQPNVEYFSVECYGGPKQYVDAPIAGQHVLGMVNLLFHARSRGSVNLASADPHKNPKIDCNYLDDPLDMVVLSEACRFSNEFLLKGKGTKSVLDGSWPRELTHHAYNGREEWEPYVRQHATTCYHPAGTCRMGRPDEENAVLDAKLKVRGVEGLRVVDVSAMPRLNQGHTQMPAYGIGEKAADLIRADAKLSQKT</sequence>
<keyword evidence="2" id="KW-1185">Reference proteome</keyword>
<evidence type="ECO:0000313" key="1">
    <source>
        <dbReference type="EMBL" id="KAK3049989.1"/>
    </source>
</evidence>
<name>A0ACC3CX21_9PEZI</name>
<gene>
    <name evidence="1" type="ORF">LTS18_012646</name>
</gene>
<reference evidence="1" key="1">
    <citation type="submission" date="2024-09" db="EMBL/GenBank/DDBJ databases">
        <title>Black Yeasts Isolated from many extreme environments.</title>
        <authorList>
            <person name="Coleine C."/>
            <person name="Stajich J.E."/>
            <person name="Selbmann L."/>
        </authorList>
    </citation>
    <scope>NUCLEOTIDE SEQUENCE</scope>
    <source>
        <strain evidence="1">CCFEE 5737</strain>
    </source>
</reference>
<evidence type="ECO:0000313" key="2">
    <source>
        <dbReference type="Proteomes" id="UP001186974"/>
    </source>
</evidence>
<proteinExistence type="predicted"/>
<dbReference type="EMBL" id="JAWDJW010010151">
    <property type="protein sequence ID" value="KAK3049989.1"/>
    <property type="molecule type" value="Genomic_DNA"/>
</dbReference>
<dbReference type="Proteomes" id="UP001186974">
    <property type="component" value="Unassembled WGS sequence"/>
</dbReference>
<comment type="caution">
    <text evidence="1">The sequence shown here is derived from an EMBL/GenBank/DDBJ whole genome shotgun (WGS) entry which is preliminary data.</text>
</comment>